<dbReference type="InterPro" id="IPR036638">
    <property type="entry name" value="HLH_DNA-bd_sf"/>
</dbReference>
<dbReference type="GO" id="GO:0046983">
    <property type="term" value="F:protein dimerization activity"/>
    <property type="evidence" value="ECO:0007669"/>
    <property type="project" value="InterPro"/>
</dbReference>
<dbReference type="Gene3D" id="4.10.280.10">
    <property type="entry name" value="Helix-loop-helix DNA-binding domain"/>
    <property type="match status" value="1"/>
</dbReference>
<dbReference type="Gene3D" id="3.30.450.20">
    <property type="entry name" value="PAS domain"/>
    <property type="match status" value="2"/>
</dbReference>
<feature type="compositionally biased region" description="Low complexity" evidence="14">
    <location>
        <begin position="862"/>
        <end position="898"/>
    </location>
</feature>
<dbReference type="GO" id="GO:0048511">
    <property type="term" value="P:rhythmic process"/>
    <property type="evidence" value="ECO:0007669"/>
    <property type="project" value="UniProtKB-KW"/>
</dbReference>
<evidence type="ECO:0000259" key="15">
    <source>
        <dbReference type="PROSITE" id="PS50112"/>
    </source>
</evidence>
<dbReference type="GO" id="GO:0034751">
    <property type="term" value="C:aryl hydrocarbon receptor complex"/>
    <property type="evidence" value="ECO:0007669"/>
    <property type="project" value="TreeGrafter"/>
</dbReference>
<keyword evidence="9" id="KW-0090">Biological rhythms</keyword>
<comment type="subcellular location">
    <subcellularLocation>
        <location evidence="2">Cytoplasm</location>
    </subcellularLocation>
    <subcellularLocation>
        <location evidence="1">Nucleus</location>
    </subcellularLocation>
</comment>
<dbReference type="PROSITE" id="PS50888">
    <property type="entry name" value="BHLH"/>
    <property type="match status" value="1"/>
</dbReference>
<dbReference type="GO" id="GO:0006805">
    <property type="term" value="P:xenobiotic metabolic process"/>
    <property type="evidence" value="ECO:0007669"/>
    <property type="project" value="InterPro"/>
</dbReference>
<dbReference type="InterPro" id="IPR011598">
    <property type="entry name" value="bHLH_dom"/>
</dbReference>
<dbReference type="SUPFAM" id="SSF55785">
    <property type="entry name" value="PYP-like sensor domain (PAS domain)"/>
    <property type="match status" value="2"/>
</dbReference>
<evidence type="ECO:0000256" key="12">
    <source>
        <dbReference type="ARBA" id="ARBA00023163"/>
    </source>
</evidence>
<keyword evidence="11" id="KW-0010">Activator</keyword>
<dbReference type="FunFam" id="3.30.450.20:FF:000035">
    <property type="entry name" value="Aryl hydrocarbon receptor"/>
    <property type="match status" value="1"/>
</dbReference>
<feature type="domain" description="PAS" evidence="15">
    <location>
        <begin position="118"/>
        <end position="181"/>
    </location>
</feature>
<dbReference type="GO" id="GO:0005634">
    <property type="term" value="C:nucleus"/>
    <property type="evidence" value="ECO:0007669"/>
    <property type="project" value="UniProtKB-SubCell"/>
</dbReference>
<dbReference type="SMART" id="SM00086">
    <property type="entry name" value="PAC"/>
    <property type="match status" value="1"/>
</dbReference>
<dbReference type="InterPro" id="IPR013767">
    <property type="entry name" value="PAS_fold"/>
</dbReference>
<accession>A0AAV6FLY3</accession>
<keyword evidence="13" id="KW-0539">Nucleus</keyword>
<keyword evidence="8" id="KW-0805">Transcription regulation</keyword>
<comment type="caution">
    <text evidence="17">The sequence shown here is derived from an EMBL/GenBank/DDBJ whole genome shotgun (WGS) entry which is preliminary data.</text>
</comment>
<feature type="region of interest" description="Disordered" evidence="14">
    <location>
        <begin position="1"/>
        <end position="39"/>
    </location>
</feature>
<gene>
    <name evidence="17" type="ORF">AALO_G00292220</name>
</gene>
<evidence type="ECO:0000256" key="2">
    <source>
        <dbReference type="ARBA" id="ARBA00004496"/>
    </source>
</evidence>
<reference evidence="17" key="1">
    <citation type="submission" date="2020-10" db="EMBL/GenBank/DDBJ databases">
        <title>Chromosome-scale genome assembly of the Allis shad, Alosa alosa.</title>
        <authorList>
            <person name="Margot Z."/>
            <person name="Christophe K."/>
            <person name="Cabau C."/>
            <person name="Louis A."/>
            <person name="Berthelot C."/>
            <person name="Parey E."/>
            <person name="Roest Crollius H."/>
            <person name="Montfort J."/>
            <person name="Robinson-Rechavi M."/>
            <person name="Bucao C."/>
            <person name="Bouchez O."/>
            <person name="Gislard M."/>
            <person name="Lluch J."/>
            <person name="Milhes M."/>
            <person name="Lampietro C."/>
            <person name="Lopez Roques C."/>
            <person name="Donnadieu C."/>
            <person name="Braasch I."/>
            <person name="Desvignes T."/>
            <person name="Postlethwait J."/>
            <person name="Bobe J."/>
            <person name="Guiguen Y."/>
        </authorList>
    </citation>
    <scope>NUCLEOTIDE SEQUENCE</scope>
    <source>
        <strain evidence="17">M-15738</strain>
        <tissue evidence="17">Blood</tissue>
    </source>
</reference>
<dbReference type="FunFam" id="4.10.280.10:FF:000024">
    <property type="entry name" value="Aryl hydrocarbon receptor 2"/>
    <property type="match status" value="1"/>
</dbReference>
<dbReference type="FunFam" id="3.30.450.20:FF:000019">
    <property type="entry name" value="Aryl hydrocarbon receptor 1"/>
    <property type="match status" value="1"/>
</dbReference>
<dbReference type="GO" id="GO:0004879">
    <property type="term" value="F:nuclear receptor activity"/>
    <property type="evidence" value="ECO:0007669"/>
    <property type="project" value="TreeGrafter"/>
</dbReference>
<dbReference type="EMBL" id="JADWDJ010000023">
    <property type="protein sequence ID" value="KAG5262100.1"/>
    <property type="molecule type" value="Genomic_DNA"/>
</dbReference>
<dbReference type="GO" id="GO:0000976">
    <property type="term" value="F:transcription cis-regulatory region binding"/>
    <property type="evidence" value="ECO:0007669"/>
    <property type="project" value="TreeGrafter"/>
</dbReference>
<dbReference type="CDD" id="cd00130">
    <property type="entry name" value="PAS"/>
    <property type="match status" value="2"/>
</dbReference>
<evidence type="ECO:0000256" key="13">
    <source>
        <dbReference type="ARBA" id="ARBA00023242"/>
    </source>
</evidence>
<evidence type="ECO:0000256" key="4">
    <source>
        <dbReference type="ARBA" id="ARBA00022490"/>
    </source>
</evidence>
<organism evidence="17 18">
    <name type="scientific">Alosa alosa</name>
    <name type="common">allis shad</name>
    <dbReference type="NCBI Taxonomy" id="278164"/>
    <lineage>
        <taxon>Eukaryota</taxon>
        <taxon>Metazoa</taxon>
        <taxon>Chordata</taxon>
        <taxon>Craniata</taxon>
        <taxon>Vertebrata</taxon>
        <taxon>Euteleostomi</taxon>
        <taxon>Actinopterygii</taxon>
        <taxon>Neopterygii</taxon>
        <taxon>Teleostei</taxon>
        <taxon>Clupei</taxon>
        <taxon>Clupeiformes</taxon>
        <taxon>Clupeoidei</taxon>
        <taxon>Clupeidae</taxon>
        <taxon>Alosa</taxon>
    </lineage>
</organism>
<dbReference type="SMART" id="SM00353">
    <property type="entry name" value="HLH"/>
    <property type="match status" value="1"/>
</dbReference>
<dbReference type="PANTHER" id="PTHR10649">
    <property type="entry name" value="ARYL HYDROCARBON RECEPTOR"/>
    <property type="match status" value="1"/>
</dbReference>
<evidence type="ECO:0000256" key="14">
    <source>
        <dbReference type="SAM" id="MobiDB-lite"/>
    </source>
</evidence>
<evidence type="ECO:0000313" key="18">
    <source>
        <dbReference type="Proteomes" id="UP000823561"/>
    </source>
</evidence>
<dbReference type="Pfam" id="PF00989">
    <property type="entry name" value="PAS"/>
    <property type="match status" value="1"/>
</dbReference>
<dbReference type="InterPro" id="IPR001610">
    <property type="entry name" value="PAC"/>
</dbReference>
<evidence type="ECO:0000256" key="9">
    <source>
        <dbReference type="ARBA" id="ARBA00023108"/>
    </source>
</evidence>
<evidence type="ECO:0000256" key="10">
    <source>
        <dbReference type="ARBA" id="ARBA00023125"/>
    </source>
</evidence>
<keyword evidence="4" id="KW-0963">Cytoplasm</keyword>
<keyword evidence="12" id="KW-0804">Transcription</keyword>
<evidence type="ECO:0000256" key="3">
    <source>
        <dbReference type="ARBA" id="ARBA00015909"/>
    </source>
</evidence>
<feature type="domain" description="BHLH" evidence="16">
    <location>
        <begin position="25"/>
        <end position="78"/>
    </location>
</feature>
<dbReference type="InterPro" id="IPR035965">
    <property type="entry name" value="PAS-like_dom_sf"/>
</dbReference>
<evidence type="ECO:0000256" key="11">
    <source>
        <dbReference type="ARBA" id="ARBA00023159"/>
    </source>
</evidence>
<dbReference type="SUPFAM" id="SSF47459">
    <property type="entry name" value="HLH, helix-loop-helix DNA-binding domain"/>
    <property type="match status" value="1"/>
</dbReference>
<dbReference type="CDD" id="cd19696">
    <property type="entry name" value="bHLH-PAS_AhR_like"/>
    <property type="match status" value="1"/>
</dbReference>
<name>A0AAV6FLY3_9TELE</name>
<dbReference type="GO" id="GO:0005737">
    <property type="term" value="C:cytoplasm"/>
    <property type="evidence" value="ECO:0007669"/>
    <property type="project" value="UniProtKB-SubCell"/>
</dbReference>
<dbReference type="InterPro" id="IPR039091">
    <property type="entry name" value="AHR/AHRR"/>
</dbReference>
<sequence length="1103" mass="120208">MLGNTGIYAAKKRKKPVQKIPKPPPPEGIKSNPSKRHRDRLNGELDKLTNLLPFSEDVRARLDKLSVLRLSVGYLKVKSFFKATMKPSVGWPGQGAFGTNGQTTSSLDGVSFSEGDLLLQALNGFVMVVTAEGYVFYSSPTIQDYLGFHQSDVVHQSVFELIHTDDRAMFRRQLHFALNPTQTDCTEASDSMQSSSEVTSNLMTYNPLHIPPENSSFLERSFCCRFRCLLDNSSGFLALNFQGHLKYLHGQNKMAEDGTMSHPQLALFVIATPLQPPSILEIRSKTLIFQTKHKLDFTPMGVDTRGKVVLGYTELELCMRGSGYQFIHAADMMYCADNHLRMMKTGESGLTVFRLLTKGGSWLWVQANARLIYKQGRPEFIVARQRALTNEEGEEHLRQRKIQLPFNFATGEALLYEDAVSVASIPSQPTKEPLKLPKSAEQINVDPNSLLGSMLKQDQMLYGPGSTNDNGSSDANVQFPPMPMEVSMDLPMDQVFLDSHALMTMPGGDPWQHSQATAATTPTVGSVKSETSVKDMVETLQQIIADASMCPELQLDIDVGDLELKEWESTLLRMNMTTSESAVQLNDILTNDIFSYVEGLFEENGLQMPASGQGGFGDVHPDCLPVLELQTSIMAAAGQVFDLPGAPPPQPPPTFNDAQPQGNLLGMGLQNNTPIGGALRGTMKLTHIGPEMTLAQSVPTGSLSNQALQQRVLGNGADLQGFNPAALAGQYNHCQGQGQLQQGRLGNGPQQNSRASVPQRRILTDQQEMLGQVHPNAMMVPAMPNHNTMPTAATLPSQPMAFQKPLNPPNGQDGSWVSSLPSSAMADGMLGGRAQRIPNQMDMSLTNSPAACLQGRFALHTQPGQNPWPLQQQQQQNHLQQSQQLQSQQQQLPNPLSNGHQHLSNCYGQTANFQRDAISQLLPQNTPTFGAAFRAPNPAATPQPGSMGVPHLPKNSCMFDSSPPAAALAQTNLAASAPSALANGVGYNHRRPDVSLAGHNMKALLNHSLPQQQATCFYPQSTTDALGTATTNVAVPALNHITPQDTLNPLETLMAPPRPFLNCNGQTPITNPLIQDNGSFQFPNMVNETTYFTENSQATCCDF</sequence>
<evidence type="ECO:0000256" key="7">
    <source>
        <dbReference type="ARBA" id="ARBA00022765"/>
    </source>
</evidence>
<evidence type="ECO:0000256" key="8">
    <source>
        <dbReference type="ARBA" id="ARBA00023015"/>
    </source>
</evidence>
<feature type="region of interest" description="Disordered" evidence="14">
    <location>
        <begin position="738"/>
        <end position="757"/>
    </location>
</feature>
<dbReference type="Pfam" id="PF08447">
    <property type="entry name" value="PAS_3"/>
    <property type="match status" value="1"/>
</dbReference>
<dbReference type="PANTHER" id="PTHR10649:SF17">
    <property type="entry name" value="ARYL HYDROCARBON RECEPTOR 2"/>
    <property type="match status" value="1"/>
</dbReference>
<feature type="compositionally biased region" description="Low complexity" evidence="14">
    <location>
        <begin position="738"/>
        <end position="752"/>
    </location>
</feature>
<evidence type="ECO:0000256" key="6">
    <source>
        <dbReference type="ARBA" id="ARBA00022737"/>
    </source>
</evidence>
<evidence type="ECO:0000259" key="16">
    <source>
        <dbReference type="PROSITE" id="PS50888"/>
    </source>
</evidence>
<dbReference type="AlphaFoldDB" id="A0AAV6FLY3"/>
<dbReference type="InterPro" id="IPR013655">
    <property type="entry name" value="PAS_fold_3"/>
</dbReference>
<dbReference type="GO" id="GO:1904613">
    <property type="term" value="P:cellular response to 2,3,7,8-tetrachlorodibenzodioxine"/>
    <property type="evidence" value="ECO:0007669"/>
    <property type="project" value="UniProtKB-ARBA"/>
</dbReference>
<dbReference type="SMART" id="SM00091">
    <property type="entry name" value="PAS"/>
    <property type="match status" value="2"/>
</dbReference>
<evidence type="ECO:0000313" key="17">
    <source>
        <dbReference type="EMBL" id="KAG5262100.1"/>
    </source>
</evidence>
<proteinExistence type="predicted"/>
<feature type="region of interest" description="Disordered" evidence="14">
    <location>
        <begin position="860"/>
        <end position="905"/>
    </location>
</feature>
<evidence type="ECO:0000256" key="5">
    <source>
        <dbReference type="ARBA" id="ARBA00022491"/>
    </source>
</evidence>
<dbReference type="Proteomes" id="UP000823561">
    <property type="component" value="Chromosome 23"/>
</dbReference>
<keyword evidence="18" id="KW-1185">Reference proteome</keyword>
<evidence type="ECO:0000256" key="1">
    <source>
        <dbReference type="ARBA" id="ARBA00004123"/>
    </source>
</evidence>
<dbReference type="PROSITE" id="PS50112">
    <property type="entry name" value="PAS"/>
    <property type="match status" value="1"/>
</dbReference>
<keyword evidence="7" id="KW-0013">ADP-ribosylation</keyword>
<protein>
    <recommendedName>
        <fullName evidence="3">Aryl hydrocarbon receptor</fullName>
    </recommendedName>
</protein>
<keyword evidence="5" id="KW-0678">Repressor</keyword>
<dbReference type="InterPro" id="IPR000014">
    <property type="entry name" value="PAS"/>
</dbReference>
<keyword evidence="10" id="KW-0238">DNA-binding</keyword>
<keyword evidence="6" id="KW-0677">Repeat</keyword>